<dbReference type="InterPro" id="IPR001478">
    <property type="entry name" value="PDZ"/>
</dbReference>
<keyword evidence="9" id="KW-0378">Hydrolase</keyword>
<dbReference type="PROSITE" id="PS50106">
    <property type="entry name" value="PDZ"/>
    <property type="match status" value="1"/>
</dbReference>
<gene>
    <name evidence="17" type="primary">LOC117649824</name>
</gene>
<dbReference type="Proteomes" id="UP000515158">
    <property type="component" value="Unplaced"/>
</dbReference>
<evidence type="ECO:0000256" key="10">
    <source>
        <dbReference type="ARBA" id="ARBA00022825"/>
    </source>
</evidence>
<evidence type="ECO:0000313" key="17">
    <source>
        <dbReference type="RefSeq" id="XP_034248816.1"/>
    </source>
</evidence>
<keyword evidence="8" id="KW-0053">Apoptosis</keyword>
<dbReference type="GO" id="GO:0043065">
    <property type="term" value="P:positive regulation of apoptotic process"/>
    <property type="evidence" value="ECO:0007669"/>
    <property type="project" value="TreeGrafter"/>
</dbReference>
<evidence type="ECO:0000256" key="13">
    <source>
        <dbReference type="ARBA" id="ARBA00029644"/>
    </source>
</evidence>
<dbReference type="InterPro" id="IPR009003">
    <property type="entry name" value="Peptidase_S1_PA"/>
</dbReference>
<evidence type="ECO:0000256" key="2">
    <source>
        <dbReference type="ARBA" id="ARBA00004304"/>
    </source>
</evidence>
<dbReference type="InParanoid" id="A0A6P8ZV55"/>
<keyword evidence="16" id="KW-1185">Reference proteome</keyword>
<dbReference type="PANTHER" id="PTHR22939">
    <property type="entry name" value="SERINE PROTEASE FAMILY S1C HTRA-RELATED"/>
    <property type="match status" value="1"/>
</dbReference>
<dbReference type="PRINTS" id="PR00834">
    <property type="entry name" value="PROTEASES2C"/>
</dbReference>
<dbReference type="AlphaFoldDB" id="A0A6P8ZV55"/>
<feature type="domain" description="PDZ" evidence="15">
    <location>
        <begin position="343"/>
        <end position="376"/>
    </location>
</feature>
<evidence type="ECO:0000256" key="1">
    <source>
        <dbReference type="ARBA" id="ARBA00001760"/>
    </source>
</evidence>
<comment type="similarity">
    <text evidence="4">Belongs to the peptidase S1C family.</text>
</comment>
<protein>
    <recommendedName>
        <fullName evidence="6">Serine protease HTRA2, mitochondrial</fullName>
        <ecNumber evidence="5">3.4.21.108</ecNumber>
    </recommendedName>
    <alternativeName>
        <fullName evidence="13">High temperature requirement protein A2</fullName>
    </alternativeName>
</protein>
<accession>A0A6P8ZV55</accession>
<dbReference type="InterPro" id="IPR036034">
    <property type="entry name" value="PDZ_sf"/>
</dbReference>
<evidence type="ECO:0000256" key="11">
    <source>
        <dbReference type="ARBA" id="ARBA00022946"/>
    </source>
</evidence>
<dbReference type="SMART" id="SM00228">
    <property type="entry name" value="PDZ"/>
    <property type="match status" value="1"/>
</dbReference>
<dbReference type="Gene3D" id="2.30.42.10">
    <property type="match status" value="1"/>
</dbReference>
<evidence type="ECO:0000256" key="12">
    <source>
        <dbReference type="ARBA" id="ARBA00023145"/>
    </source>
</evidence>
<dbReference type="InterPro" id="IPR001940">
    <property type="entry name" value="Peptidase_S1C"/>
</dbReference>
<comment type="function">
    <text evidence="14">Serine protease that shows proteolytic activity against a non-specific substrate beta-casein. Promotes or induces cell death either by direct binding to and inhibition of BIRC proteins (also called inhibitor of apoptosis proteins, IAPs), leading to an increase in caspase activity, or by a BIRC inhibition-independent, caspase-independent and serine protease activity-dependent mechanism. Can antagonize antiapoptotic activity of th/Diap1 by directly inducing the degradation of th/Diap1.</text>
</comment>
<dbReference type="PANTHER" id="PTHR22939:SF129">
    <property type="entry name" value="SERINE PROTEASE HTRA2, MITOCHONDRIAL"/>
    <property type="match status" value="1"/>
</dbReference>
<dbReference type="GO" id="GO:0006915">
    <property type="term" value="P:apoptotic process"/>
    <property type="evidence" value="ECO:0007669"/>
    <property type="project" value="UniProtKB-KW"/>
</dbReference>
<dbReference type="SUPFAM" id="SSF50156">
    <property type="entry name" value="PDZ domain-like"/>
    <property type="match status" value="1"/>
</dbReference>
<evidence type="ECO:0000256" key="6">
    <source>
        <dbReference type="ARBA" id="ARBA00016929"/>
    </source>
</evidence>
<dbReference type="Gene3D" id="2.40.10.120">
    <property type="match status" value="1"/>
</dbReference>
<evidence type="ECO:0000256" key="7">
    <source>
        <dbReference type="ARBA" id="ARBA00022670"/>
    </source>
</evidence>
<dbReference type="GO" id="GO:0006508">
    <property type="term" value="P:proteolysis"/>
    <property type="evidence" value="ECO:0007669"/>
    <property type="project" value="UniProtKB-KW"/>
</dbReference>
<dbReference type="KEGG" id="tpal:117649824"/>
<dbReference type="InterPro" id="IPR041489">
    <property type="entry name" value="PDZ_6"/>
</dbReference>
<dbReference type="SUPFAM" id="SSF50494">
    <property type="entry name" value="Trypsin-like serine proteases"/>
    <property type="match status" value="1"/>
</dbReference>
<name>A0A6P8ZV55_THRPL</name>
<keyword evidence="7 17" id="KW-0645">Protease</keyword>
<evidence type="ECO:0000259" key="15">
    <source>
        <dbReference type="PROSITE" id="PS50106"/>
    </source>
</evidence>
<evidence type="ECO:0000256" key="4">
    <source>
        <dbReference type="ARBA" id="ARBA00010541"/>
    </source>
</evidence>
<dbReference type="CTD" id="27429"/>
<evidence type="ECO:0000256" key="14">
    <source>
        <dbReference type="ARBA" id="ARBA00035606"/>
    </source>
</evidence>
<dbReference type="EC" id="3.4.21.108" evidence="5"/>
<dbReference type="Pfam" id="PF13365">
    <property type="entry name" value="Trypsin_2"/>
    <property type="match status" value="1"/>
</dbReference>
<dbReference type="GeneID" id="117649824"/>
<evidence type="ECO:0000256" key="5">
    <source>
        <dbReference type="ARBA" id="ARBA00013033"/>
    </source>
</evidence>
<comment type="subcellular location">
    <subcellularLocation>
        <location evidence="3">Mitochondrion intermembrane space</location>
        <topology evidence="3">Single-pass membrane protein</topology>
    </subcellularLocation>
    <subcellularLocation>
        <location evidence="2">Mitochondrion membrane</location>
        <topology evidence="2">Single-pass membrane protein</topology>
    </subcellularLocation>
</comment>
<dbReference type="OrthoDB" id="4217619at2759"/>
<dbReference type="Pfam" id="PF17820">
    <property type="entry name" value="PDZ_6"/>
    <property type="match status" value="1"/>
</dbReference>
<dbReference type="GO" id="GO:0031966">
    <property type="term" value="C:mitochondrial membrane"/>
    <property type="evidence" value="ECO:0007669"/>
    <property type="project" value="UniProtKB-SubCell"/>
</dbReference>
<evidence type="ECO:0000256" key="9">
    <source>
        <dbReference type="ARBA" id="ARBA00022801"/>
    </source>
</evidence>
<organism evidence="17">
    <name type="scientific">Thrips palmi</name>
    <name type="common">Melon thrips</name>
    <dbReference type="NCBI Taxonomy" id="161013"/>
    <lineage>
        <taxon>Eukaryota</taxon>
        <taxon>Metazoa</taxon>
        <taxon>Ecdysozoa</taxon>
        <taxon>Arthropoda</taxon>
        <taxon>Hexapoda</taxon>
        <taxon>Insecta</taxon>
        <taxon>Pterygota</taxon>
        <taxon>Neoptera</taxon>
        <taxon>Paraneoptera</taxon>
        <taxon>Thysanoptera</taxon>
        <taxon>Terebrantia</taxon>
        <taxon>Thripoidea</taxon>
        <taxon>Thripidae</taxon>
        <taxon>Thrips</taxon>
    </lineage>
</organism>
<keyword evidence="10" id="KW-0720">Serine protease</keyword>
<evidence type="ECO:0000256" key="8">
    <source>
        <dbReference type="ARBA" id="ARBA00022703"/>
    </source>
</evidence>
<proteinExistence type="inferred from homology"/>
<dbReference type="RefSeq" id="XP_034248816.1">
    <property type="nucleotide sequence ID" value="XM_034392925.1"/>
</dbReference>
<evidence type="ECO:0000313" key="16">
    <source>
        <dbReference type="Proteomes" id="UP000515158"/>
    </source>
</evidence>
<dbReference type="GO" id="GO:0005758">
    <property type="term" value="C:mitochondrial intermembrane space"/>
    <property type="evidence" value="ECO:0007669"/>
    <property type="project" value="UniProtKB-SubCell"/>
</dbReference>
<reference evidence="17" key="1">
    <citation type="submission" date="2025-08" db="UniProtKB">
        <authorList>
            <consortium name="RefSeq"/>
        </authorList>
    </citation>
    <scope>IDENTIFICATION</scope>
    <source>
        <tissue evidence="17">Total insect</tissue>
    </source>
</reference>
<dbReference type="GO" id="GO:0004252">
    <property type="term" value="F:serine-type endopeptidase activity"/>
    <property type="evidence" value="ECO:0007669"/>
    <property type="project" value="InterPro"/>
</dbReference>
<sequence>MMAFRSSLRIVPLFLKQTRILSVNSVCSSRFSTHGLENDGSRNEYSGGRENTSRWTLPLGMCLSAVGSCLLLKWNDPDHQFFSSVLAAEPYDSGSGGSRNKFNFVADVVEKVAPTVVSLHTSQITGGYQEISAASGFIVSSDGLIVTNAHAVYNKSVIQATLLDGRTFEARVETMDQMTDLATIRIPCKNLPVLKLGSSDSLRPGEWVISIGSPAGLSNSVSCGVVSTVGRKSTELRLHSQEMEYIQTDAPINQGNSGGPLVNLDGEAVGVNSMKLLHGISFAIPSNIVKEFLEDPHKPHVSSPKKPNKSSARNIGITCLSLTPYLRSEIERHHNYSIRATHGVYIVDVHALSPAMRAGLKGGDVIIAVNNKPIKSTDQLYEATIDNTALFVTVVRGDMKLGLKIELD</sequence>
<evidence type="ECO:0000256" key="3">
    <source>
        <dbReference type="ARBA" id="ARBA00004375"/>
    </source>
</evidence>
<comment type="catalytic activity">
    <reaction evidence="1">
        <text>Cleavage of non-polar aliphatic amino-acids at the P1 position, with a preference for Val, Ile and Met. At the P2 and P3 positions, Arg is selected most strongly with a secondary preference for other hydrophilic residues.</text>
        <dbReference type="EC" id="3.4.21.108"/>
    </reaction>
</comment>
<dbReference type="FunCoup" id="A0A6P8ZV55">
    <property type="interactions" value="1085"/>
</dbReference>
<keyword evidence="12" id="KW-0865">Zymogen</keyword>
<keyword evidence="11" id="KW-0809">Transit peptide</keyword>